<name>A0A8X8DD00_POPTO</name>
<gene>
    <name evidence="1" type="ORF">POTOM_009071</name>
</gene>
<proteinExistence type="predicted"/>
<reference evidence="1" key="1">
    <citation type="journal article" date="2020" name="bioRxiv">
        <title>Hybrid origin of Populus tomentosa Carr. identified through genome sequencing and phylogenomic analysis.</title>
        <authorList>
            <person name="An X."/>
            <person name="Gao K."/>
            <person name="Chen Z."/>
            <person name="Li J."/>
            <person name="Yang X."/>
            <person name="Yang X."/>
            <person name="Zhou J."/>
            <person name="Guo T."/>
            <person name="Zhao T."/>
            <person name="Huang S."/>
            <person name="Miao D."/>
            <person name="Khan W.U."/>
            <person name="Rao P."/>
            <person name="Ye M."/>
            <person name="Lei B."/>
            <person name="Liao W."/>
            <person name="Wang J."/>
            <person name="Ji L."/>
            <person name="Li Y."/>
            <person name="Guo B."/>
            <person name="Mustafa N.S."/>
            <person name="Li S."/>
            <person name="Yun Q."/>
            <person name="Keller S.R."/>
            <person name="Mao J."/>
            <person name="Zhang R."/>
            <person name="Strauss S.H."/>
        </authorList>
    </citation>
    <scope>NUCLEOTIDE SEQUENCE</scope>
    <source>
        <strain evidence="1">GM15</strain>
        <tissue evidence="1">Leaf</tissue>
    </source>
</reference>
<organism evidence="1 2">
    <name type="scientific">Populus tomentosa</name>
    <name type="common">Chinese white poplar</name>
    <dbReference type="NCBI Taxonomy" id="118781"/>
    <lineage>
        <taxon>Eukaryota</taxon>
        <taxon>Viridiplantae</taxon>
        <taxon>Streptophyta</taxon>
        <taxon>Embryophyta</taxon>
        <taxon>Tracheophyta</taxon>
        <taxon>Spermatophyta</taxon>
        <taxon>Magnoliopsida</taxon>
        <taxon>eudicotyledons</taxon>
        <taxon>Gunneridae</taxon>
        <taxon>Pentapetalae</taxon>
        <taxon>rosids</taxon>
        <taxon>fabids</taxon>
        <taxon>Malpighiales</taxon>
        <taxon>Salicaceae</taxon>
        <taxon>Saliceae</taxon>
        <taxon>Populus</taxon>
    </lineage>
</organism>
<evidence type="ECO:0000313" key="2">
    <source>
        <dbReference type="Proteomes" id="UP000886885"/>
    </source>
</evidence>
<keyword evidence="2" id="KW-1185">Reference proteome</keyword>
<dbReference type="EMBL" id="JAAWWB010000003">
    <property type="protein sequence ID" value="KAG6787432.1"/>
    <property type="molecule type" value="Genomic_DNA"/>
</dbReference>
<comment type="caution">
    <text evidence="1">The sequence shown here is derived from an EMBL/GenBank/DDBJ whole genome shotgun (WGS) entry which is preliminary data.</text>
</comment>
<accession>A0A8X8DD00</accession>
<sequence length="145" mass="15830">MLMVLPQGYYSLWSWGGCLLGLEALDPSSGRYIPVIDPMLALAPASSGYSVFFKSAGDPFCLCSSLVVSCSTAIFSFLFGCRENTLTTLSSSFVPQIHLLNLYSLLIPQFIYICIAGSRNQELLPYHQSISTPSQEDSQALVRTS</sequence>
<dbReference type="AlphaFoldDB" id="A0A8X8DD00"/>
<evidence type="ECO:0000313" key="1">
    <source>
        <dbReference type="EMBL" id="KAG6787432.1"/>
    </source>
</evidence>
<dbReference type="Proteomes" id="UP000886885">
    <property type="component" value="Chromosome 2A"/>
</dbReference>
<protein>
    <submittedName>
        <fullName evidence="1">Uncharacterized protein</fullName>
    </submittedName>
</protein>